<dbReference type="InterPro" id="IPR013783">
    <property type="entry name" value="Ig-like_fold"/>
</dbReference>
<evidence type="ECO:0000256" key="2">
    <source>
        <dbReference type="ARBA" id="ARBA00022859"/>
    </source>
</evidence>
<reference evidence="8 9" key="1">
    <citation type="journal article" date="2023" name="bioRxiv">
        <title>Conserved and derived expression patterns and positive selection on dental genes reveal complex evolutionary context of ever-growing rodent molars.</title>
        <authorList>
            <person name="Calamari Z.T."/>
            <person name="Song A."/>
            <person name="Cohen E."/>
            <person name="Akter M."/>
            <person name="Roy R.D."/>
            <person name="Hallikas O."/>
            <person name="Christensen M.M."/>
            <person name="Li P."/>
            <person name="Marangoni P."/>
            <person name="Jernvall J."/>
            <person name="Klein O.D."/>
        </authorList>
    </citation>
    <scope>NUCLEOTIDE SEQUENCE [LARGE SCALE GENOMIC DNA]</scope>
    <source>
        <strain evidence="8">V071</strain>
    </source>
</reference>
<dbReference type="GO" id="GO:0042101">
    <property type="term" value="C:T cell receptor complex"/>
    <property type="evidence" value="ECO:0007669"/>
    <property type="project" value="UniProtKB-KW"/>
</dbReference>
<dbReference type="PROSITE" id="PS50835">
    <property type="entry name" value="IG_LIKE"/>
    <property type="match status" value="1"/>
</dbReference>
<dbReference type="PANTHER" id="PTHR19343:SF3">
    <property type="entry name" value="T CELL RECEPTOR ALPHA VARIABLE 12-2"/>
    <property type="match status" value="1"/>
</dbReference>
<keyword evidence="6" id="KW-1279">T cell receptor</keyword>
<dbReference type="EMBL" id="JBBHLL010001102">
    <property type="protein sequence ID" value="KAK7796609.1"/>
    <property type="molecule type" value="Genomic_DNA"/>
</dbReference>
<dbReference type="Gene3D" id="2.60.40.10">
    <property type="entry name" value="Immunoglobulins"/>
    <property type="match status" value="1"/>
</dbReference>
<keyword evidence="4" id="KW-0675">Receptor</keyword>
<evidence type="ECO:0000256" key="6">
    <source>
        <dbReference type="ARBA" id="ARBA00043266"/>
    </source>
</evidence>
<dbReference type="CDD" id="cd04983">
    <property type="entry name" value="IgV_TCR_alpha"/>
    <property type="match status" value="1"/>
</dbReference>
<evidence type="ECO:0000256" key="5">
    <source>
        <dbReference type="ARBA" id="ARBA00023319"/>
    </source>
</evidence>
<sequence length="186" mass="20830">MVTKDVRFLELPGVPVSVMKRSIQTAIAIRQHKEIKGIRIVKEEVKLSLFADCNMKEQRALYPPDPGYLARVNSQEKVQQTPESFSVSEGATASLNCTSTDRNYNYFCWYKQYPGKGPMFLMSIFSSGEKKEGRFTANLNQESLHVSLHIRDSQPSDSAVYLCAVSTQCSPGSCSLHPNLQGPSRF</sequence>
<evidence type="ECO:0000313" key="8">
    <source>
        <dbReference type="EMBL" id="KAK7796609.1"/>
    </source>
</evidence>
<dbReference type="SMART" id="SM00409">
    <property type="entry name" value="IG"/>
    <property type="match status" value="1"/>
</dbReference>
<organism evidence="8 9">
    <name type="scientific">Myodes glareolus</name>
    <name type="common">Bank vole</name>
    <name type="synonym">Clethrionomys glareolus</name>
    <dbReference type="NCBI Taxonomy" id="447135"/>
    <lineage>
        <taxon>Eukaryota</taxon>
        <taxon>Metazoa</taxon>
        <taxon>Chordata</taxon>
        <taxon>Craniata</taxon>
        <taxon>Vertebrata</taxon>
        <taxon>Euteleostomi</taxon>
        <taxon>Mammalia</taxon>
        <taxon>Eutheria</taxon>
        <taxon>Euarchontoglires</taxon>
        <taxon>Glires</taxon>
        <taxon>Rodentia</taxon>
        <taxon>Myomorpha</taxon>
        <taxon>Muroidea</taxon>
        <taxon>Cricetidae</taxon>
        <taxon>Arvicolinae</taxon>
        <taxon>Myodes</taxon>
    </lineage>
</organism>
<dbReference type="InterPro" id="IPR051006">
    <property type="entry name" value="TCR_variable_domain"/>
</dbReference>
<dbReference type="GO" id="GO:0002250">
    <property type="term" value="P:adaptive immune response"/>
    <property type="evidence" value="ECO:0007669"/>
    <property type="project" value="UniProtKB-KW"/>
</dbReference>
<feature type="domain" description="Ig-like" evidence="7">
    <location>
        <begin position="76"/>
        <end position="181"/>
    </location>
</feature>
<evidence type="ECO:0000313" key="9">
    <source>
        <dbReference type="Proteomes" id="UP001488838"/>
    </source>
</evidence>
<evidence type="ECO:0000259" key="7">
    <source>
        <dbReference type="PROSITE" id="PS50835"/>
    </source>
</evidence>
<dbReference type="Pfam" id="PF07686">
    <property type="entry name" value="V-set"/>
    <property type="match status" value="1"/>
</dbReference>
<dbReference type="InterPro" id="IPR036179">
    <property type="entry name" value="Ig-like_dom_sf"/>
</dbReference>
<comment type="caution">
    <text evidence="8">The sequence shown here is derived from an EMBL/GenBank/DDBJ whole genome shotgun (WGS) entry which is preliminary data.</text>
</comment>
<dbReference type="SUPFAM" id="SSF48726">
    <property type="entry name" value="Immunoglobulin"/>
    <property type="match status" value="1"/>
</dbReference>
<protein>
    <recommendedName>
        <fullName evidence="7">Ig-like domain-containing protein</fullName>
    </recommendedName>
</protein>
<accession>A0AAW0H1I6</accession>
<dbReference type="AlphaFoldDB" id="A0AAW0H1I6"/>
<keyword evidence="5" id="KW-0393">Immunoglobulin domain</keyword>
<keyword evidence="9" id="KW-1185">Reference proteome</keyword>
<gene>
    <name evidence="8" type="ORF">U0070_027591</name>
</gene>
<dbReference type="GO" id="GO:0042605">
    <property type="term" value="F:peptide antigen binding"/>
    <property type="evidence" value="ECO:0007669"/>
    <property type="project" value="TreeGrafter"/>
</dbReference>
<evidence type="ECO:0000256" key="4">
    <source>
        <dbReference type="ARBA" id="ARBA00023170"/>
    </source>
</evidence>
<keyword evidence="2" id="KW-0391">Immunity</keyword>
<dbReference type="InterPro" id="IPR013106">
    <property type="entry name" value="Ig_V-set"/>
</dbReference>
<dbReference type="SMART" id="SM00406">
    <property type="entry name" value="IGv"/>
    <property type="match status" value="1"/>
</dbReference>
<dbReference type="InterPro" id="IPR003599">
    <property type="entry name" value="Ig_sub"/>
</dbReference>
<evidence type="ECO:0000256" key="1">
    <source>
        <dbReference type="ARBA" id="ARBA00022729"/>
    </source>
</evidence>
<keyword evidence="1" id="KW-0732">Signal</keyword>
<dbReference type="InterPro" id="IPR007110">
    <property type="entry name" value="Ig-like_dom"/>
</dbReference>
<proteinExistence type="predicted"/>
<dbReference type="Proteomes" id="UP001488838">
    <property type="component" value="Unassembled WGS sequence"/>
</dbReference>
<keyword evidence="3" id="KW-1064">Adaptive immunity</keyword>
<evidence type="ECO:0000256" key="3">
    <source>
        <dbReference type="ARBA" id="ARBA00023130"/>
    </source>
</evidence>
<dbReference type="PANTHER" id="PTHR19343">
    <property type="entry name" value="T CELL RECEPTOR ALPHA VARIABLE 1-2"/>
    <property type="match status" value="1"/>
</dbReference>
<name>A0AAW0H1I6_MYOGA</name>